<keyword evidence="6" id="KW-1185">Reference proteome</keyword>
<dbReference type="Gene3D" id="3.40.50.2300">
    <property type="match status" value="1"/>
</dbReference>
<dbReference type="PROSITE" id="PS50110">
    <property type="entry name" value="RESPONSE_REGULATORY"/>
    <property type="match status" value="1"/>
</dbReference>
<dbReference type="PANTHER" id="PTHR44591">
    <property type="entry name" value="STRESS RESPONSE REGULATOR PROTEIN 1"/>
    <property type="match status" value="1"/>
</dbReference>
<dbReference type="InterPro" id="IPR001789">
    <property type="entry name" value="Sig_transdc_resp-reg_receiver"/>
</dbReference>
<dbReference type="CDD" id="cd00156">
    <property type="entry name" value="REC"/>
    <property type="match status" value="1"/>
</dbReference>
<dbReference type="Proteomes" id="UP000503447">
    <property type="component" value="Chromosome"/>
</dbReference>
<dbReference type="EMBL" id="CP053452">
    <property type="protein sequence ID" value="QJW94981.1"/>
    <property type="molecule type" value="Genomic_DNA"/>
</dbReference>
<dbReference type="SMART" id="SM00448">
    <property type="entry name" value="REC"/>
    <property type="match status" value="1"/>
</dbReference>
<feature type="domain" description="Response regulatory" evidence="4">
    <location>
        <begin position="31"/>
        <end position="147"/>
    </location>
</feature>
<evidence type="ECO:0000256" key="2">
    <source>
        <dbReference type="PROSITE-ProRule" id="PRU00169"/>
    </source>
</evidence>
<proteinExistence type="predicted"/>
<dbReference type="Pfam" id="PF00072">
    <property type="entry name" value="Response_reg"/>
    <property type="match status" value="1"/>
</dbReference>
<evidence type="ECO:0000256" key="1">
    <source>
        <dbReference type="ARBA" id="ARBA00022553"/>
    </source>
</evidence>
<dbReference type="RefSeq" id="WP_171470863.1">
    <property type="nucleotide sequence ID" value="NZ_CP053452.2"/>
</dbReference>
<name>A0A6M5YP24_9BACT</name>
<feature type="region of interest" description="Disordered" evidence="3">
    <location>
        <begin position="1"/>
        <end position="25"/>
    </location>
</feature>
<gene>
    <name evidence="5" type="ORF">FTUN_2507</name>
</gene>
<protein>
    <recommendedName>
        <fullName evidence="4">Response regulatory domain-containing protein</fullName>
    </recommendedName>
</protein>
<dbReference type="InterPro" id="IPR011006">
    <property type="entry name" value="CheY-like_superfamily"/>
</dbReference>
<dbReference type="AlphaFoldDB" id="A0A6M5YP24"/>
<dbReference type="SUPFAM" id="SSF52172">
    <property type="entry name" value="CheY-like"/>
    <property type="match status" value="1"/>
</dbReference>
<evidence type="ECO:0000259" key="4">
    <source>
        <dbReference type="PROSITE" id="PS50110"/>
    </source>
</evidence>
<keyword evidence="1" id="KW-0597">Phosphoprotein</keyword>
<accession>A0A6M5YP24</accession>
<organism evidence="5 6">
    <name type="scientific">Frigoriglobus tundricola</name>
    <dbReference type="NCBI Taxonomy" id="2774151"/>
    <lineage>
        <taxon>Bacteria</taxon>
        <taxon>Pseudomonadati</taxon>
        <taxon>Planctomycetota</taxon>
        <taxon>Planctomycetia</taxon>
        <taxon>Gemmatales</taxon>
        <taxon>Gemmataceae</taxon>
        <taxon>Frigoriglobus</taxon>
    </lineage>
</organism>
<sequence>MELRAGPPTNHPVDGSPDGGAARSPVARRPGVLVVEDHDLIRIMLRSVLEQNGFRVWTAAGGAAALGVYRDQREAIDVVLLEVCLPGLDGPQTLAALRRLEPAVVACFMSASTGGYERAELLDRGARIVFTKPFALKELVERLGALARSRPVPALAGTTT</sequence>
<comment type="caution">
    <text evidence="2">Lacks conserved residue(s) required for the propagation of feature annotation.</text>
</comment>
<evidence type="ECO:0000313" key="6">
    <source>
        <dbReference type="Proteomes" id="UP000503447"/>
    </source>
</evidence>
<evidence type="ECO:0000256" key="3">
    <source>
        <dbReference type="SAM" id="MobiDB-lite"/>
    </source>
</evidence>
<dbReference type="KEGG" id="ftj:FTUN_2507"/>
<dbReference type="PANTHER" id="PTHR44591:SF3">
    <property type="entry name" value="RESPONSE REGULATORY DOMAIN-CONTAINING PROTEIN"/>
    <property type="match status" value="1"/>
</dbReference>
<reference evidence="6" key="1">
    <citation type="submission" date="2020-05" db="EMBL/GenBank/DDBJ databases">
        <title>Frigoriglobus tundricola gen. nov., sp. nov., a psychrotolerant cellulolytic planctomycete of the family Gemmataceae with two divergent copies of 16S rRNA gene.</title>
        <authorList>
            <person name="Kulichevskaya I.S."/>
            <person name="Ivanova A.A."/>
            <person name="Naumoff D.G."/>
            <person name="Beletsky A.V."/>
            <person name="Rijpstra W.I.C."/>
            <person name="Sinninghe Damste J.S."/>
            <person name="Mardanov A.V."/>
            <person name="Ravin N.V."/>
            <person name="Dedysh S.N."/>
        </authorList>
    </citation>
    <scope>NUCLEOTIDE SEQUENCE [LARGE SCALE GENOMIC DNA]</scope>
    <source>
        <strain evidence="6">PL17</strain>
    </source>
</reference>
<evidence type="ECO:0000313" key="5">
    <source>
        <dbReference type="EMBL" id="QJW94981.1"/>
    </source>
</evidence>
<dbReference type="InterPro" id="IPR050595">
    <property type="entry name" value="Bact_response_regulator"/>
</dbReference>
<dbReference type="GO" id="GO:0000160">
    <property type="term" value="P:phosphorelay signal transduction system"/>
    <property type="evidence" value="ECO:0007669"/>
    <property type="project" value="InterPro"/>
</dbReference>